<keyword evidence="3" id="KW-0611">Plant defense</keyword>
<evidence type="ECO:0000256" key="4">
    <source>
        <dbReference type="ARBA" id="ARBA00022840"/>
    </source>
</evidence>
<keyword evidence="1" id="KW-0677">Repeat</keyword>
<dbReference type="CDD" id="cd14798">
    <property type="entry name" value="RX-CC_like"/>
    <property type="match status" value="1"/>
</dbReference>
<dbReference type="GO" id="GO:0006952">
    <property type="term" value="P:defense response"/>
    <property type="evidence" value="ECO:0007669"/>
    <property type="project" value="UniProtKB-KW"/>
</dbReference>
<evidence type="ECO:0000256" key="2">
    <source>
        <dbReference type="ARBA" id="ARBA00022741"/>
    </source>
</evidence>
<gene>
    <name evidence="7" type="ORF">DVH24_016058</name>
</gene>
<dbReference type="Pfam" id="PF18052">
    <property type="entry name" value="Rx_N"/>
    <property type="match status" value="1"/>
</dbReference>
<keyword evidence="5" id="KW-1133">Transmembrane helix</keyword>
<dbReference type="InterPro" id="IPR038005">
    <property type="entry name" value="RX-like_CC"/>
</dbReference>
<evidence type="ECO:0000259" key="6">
    <source>
        <dbReference type="Pfam" id="PF18052"/>
    </source>
</evidence>
<dbReference type="GO" id="GO:0005524">
    <property type="term" value="F:ATP binding"/>
    <property type="evidence" value="ECO:0007669"/>
    <property type="project" value="UniProtKB-KW"/>
</dbReference>
<dbReference type="InterPro" id="IPR041118">
    <property type="entry name" value="Rx_N"/>
</dbReference>
<feature type="transmembrane region" description="Helical" evidence="5">
    <location>
        <begin position="282"/>
        <end position="305"/>
    </location>
</feature>
<dbReference type="EMBL" id="RDQH01000333">
    <property type="protein sequence ID" value="RXH93991.1"/>
    <property type="molecule type" value="Genomic_DNA"/>
</dbReference>
<dbReference type="PANTHER" id="PTHR36766">
    <property type="entry name" value="PLANT BROAD-SPECTRUM MILDEW RESISTANCE PROTEIN RPW8"/>
    <property type="match status" value="1"/>
</dbReference>
<feature type="domain" description="Disease resistance N-terminal" evidence="6">
    <location>
        <begin position="13"/>
        <end position="97"/>
    </location>
</feature>
<evidence type="ECO:0000256" key="3">
    <source>
        <dbReference type="ARBA" id="ARBA00022821"/>
    </source>
</evidence>
<dbReference type="Proteomes" id="UP000290289">
    <property type="component" value="Chromosome 7"/>
</dbReference>
<keyword evidence="4" id="KW-0067">ATP-binding</keyword>
<organism evidence="7 8">
    <name type="scientific">Malus domestica</name>
    <name type="common">Apple</name>
    <name type="synonym">Pyrus malus</name>
    <dbReference type="NCBI Taxonomy" id="3750"/>
    <lineage>
        <taxon>Eukaryota</taxon>
        <taxon>Viridiplantae</taxon>
        <taxon>Streptophyta</taxon>
        <taxon>Embryophyta</taxon>
        <taxon>Tracheophyta</taxon>
        <taxon>Spermatophyta</taxon>
        <taxon>Magnoliopsida</taxon>
        <taxon>eudicotyledons</taxon>
        <taxon>Gunneridae</taxon>
        <taxon>Pentapetalae</taxon>
        <taxon>rosids</taxon>
        <taxon>fabids</taxon>
        <taxon>Rosales</taxon>
        <taxon>Rosaceae</taxon>
        <taxon>Amygdaloideae</taxon>
        <taxon>Maleae</taxon>
        <taxon>Malus</taxon>
    </lineage>
</organism>
<dbReference type="PANTHER" id="PTHR36766:SF40">
    <property type="entry name" value="DISEASE RESISTANCE PROTEIN RGA3"/>
    <property type="match status" value="1"/>
</dbReference>
<sequence>MAEGVLFNIAEGIIKRLGSLAFQEIGLIWGVQDEFQKLKETVAGFQAILLDAEQKQANNEVKLWLQSVEDVVYEVDDVLDEFNTKAQQRQMVPENTKVSKKGWWRAHTHNSASSSSSTENLSLPSFPSLSTLDIFYCPNLTSIPLCPNVETIQLYKSSWKVVDSLFVRGASDITHDVGVDVSASSSSPHLSKLTRLELTGIEDLASLPEEISNLTSLQLINIDECSNLTSLPEGIRGLPCLNTLNICGCPMLSERCKKETGEDWPKIAHIPHIIHTMWVKDFAVGTFAFPPTIFNFFFLFNFLLFNYMGRPTF</sequence>
<evidence type="ECO:0000256" key="1">
    <source>
        <dbReference type="ARBA" id="ARBA00022737"/>
    </source>
</evidence>
<comment type="caution">
    <text evidence="7">The sequence shown here is derived from an EMBL/GenBank/DDBJ whole genome shotgun (WGS) entry which is preliminary data.</text>
</comment>
<accession>A0A498JKZ4</accession>
<dbReference type="Gene3D" id="1.20.5.4130">
    <property type="match status" value="1"/>
</dbReference>
<reference evidence="7 8" key="1">
    <citation type="submission" date="2018-10" db="EMBL/GenBank/DDBJ databases">
        <title>A high-quality apple genome assembly.</title>
        <authorList>
            <person name="Hu J."/>
        </authorList>
    </citation>
    <scope>NUCLEOTIDE SEQUENCE [LARGE SCALE GENOMIC DNA]</scope>
    <source>
        <strain evidence="8">cv. HFTH1</strain>
        <tissue evidence="7">Young leaf</tissue>
    </source>
</reference>
<keyword evidence="8" id="KW-1185">Reference proteome</keyword>
<dbReference type="Gene3D" id="3.80.10.10">
    <property type="entry name" value="Ribonuclease Inhibitor"/>
    <property type="match status" value="1"/>
</dbReference>
<name>A0A498JKZ4_MALDO</name>
<keyword evidence="2" id="KW-0547">Nucleotide-binding</keyword>
<evidence type="ECO:0000313" key="8">
    <source>
        <dbReference type="Proteomes" id="UP000290289"/>
    </source>
</evidence>
<dbReference type="InterPro" id="IPR032675">
    <property type="entry name" value="LRR_dom_sf"/>
</dbReference>
<dbReference type="SUPFAM" id="SSF52047">
    <property type="entry name" value="RNI-like"/>
    <property type="match status" value="1"/>
</dbReference>
<evidence type="ECO:0000313" key="7">
    <source>
        <dbReference type="EMBL" id="RXH93991.1"/>
    </source>
</evidence>
<protein>
    <recommendedName>
        <fullName evidence="6">Disease resistance N-terminal domain-containing protein</fullName>
    </recommendedName>
</protein>
<dbReference type="AlphaFoldDB" id="A0A498JKZ4"/>
<keyword evidence="5" id="KW-0812">Transmembrane</keyword>
<proteinExistence type="predicted"/>
<keyword evidence="5" id="KW-0472">Membrane</keyword>
<evidence type="ECO:0000256" key="5">
    <source>
        <dbReference type="SAM" id="Phobius"/>
    </source>
</evidence>